<dbReference type="Pfam" id="PF21821">
    <property type="entry name" value="Dit_like"/>
    <property type="match status" value="1"/>
</dbReference>
<reference evidence="3 4" key="1">
    <citation type="submission" date="2007-08" db="EMBL/GenBank/DDBJ databases">
        <authorList>
            <person name="Fulton L."/>
            <person name="Clifton S."/>
            <person name="Fulton B."/>
            <person name="Xu J."/>
            <person name="Minx P."/>
            <person name="Pepin K.H."/>
            <person name="Johnson M."/>
            <person name="Thiruvilangam P."/>
            <person name="Bhonagiri V."/>
            <person name="Nash W.E."/>
            <person name="Mardis E.R."/>
            <person name="Wilson R.K."/>
        </authorList>
    </citation>
    <scope>NUCLEOTIDE SEQUENCE [LARGE SCALE GENOMIC DNA]</scope>
    <source>
        <strain evidence="4">ATCC BAA-613 / DSM 15670 / CCUG 46953 / JCM 12243 / WAL 16351</strain>
    </source>
</reference>
<proteinExistence type="predicted"/>
<name>A8S0E5_ENTBW</name>
<protein>
    <recommendedName>
        <fullName evidence="2">Dit-like phage tail protein N-terminal domain-containing protein</fullName>
    </recommendedName>
</protein>
<comment type="caution">
    <text evidence="3">The sequence shown here is derived from an EMBL/GenBank/DDBJ whole genome shotgun (WGS) entry which is preliminary data.</text>
</comment>
<evidence type="ECO:0000256" key="1">
    <source>
        <dbReference type="SAM" id="MobiDB-lite"/>
    </source>
</evidence>
<dbReference type="Proteomes" id="UP000005396">
    <property type="component" value="Unassembled WGS sequence"/>
</dbReference>
<dbReference type="InterPro" id="IPR048494">
    <property type="entry name" value="Dit-like_N"/>
</dbReference>
<accession>A8S0E5</accession>
<sequence length="197" mass="21493">MAYRITGRKTGTVKFQPATGTITQETMTKSSKMTSNAIEGGSTIEDHVSLNPEQFQIAGVVVRNCGSYKSQLDYMWRSRDLVTYVGKFRVTDYIIINLQMKNLPSNKKGFAFTATLQKANIVSGQYVELGQALLMSQQDKGEKSKGTGQAEAIKAAGLKTKVSEQISQSSYASYVNSYNGKSSAGPNQRKTTSFNGV</sequence>
<dbReference type="RefSeq" id="WP_002578680.1">
    <property type="nucleotide sequence ID" value="NZ_DS480697.1"/>
</dbReference>
<feature type="domain" description="Dit-like phage tail protein N-terminal" evidence="2">
    <location>
        <begin position="22"/>
        <end position="129"/>
    </location>
</feature>
<evidence type="ECO:0000313" key="4">
    <source>
        <dbReference type="Proteomes" id="UP000005396"/>
    </source>
</evidence>
<evidence type="ECO:0000313" key="3">
    <source>
        <dbReference type="EMBL" id="EDP14047.1"/>
    </source>
</evidence>
<evidence type="ECO:0000259" key="2">
    <source>
        <dbReference type="Pfam" id="PF21821"/>
    </source>
</evidence>
<dbReference type="HOGENOM" id="CLU_119036_0_0_9"/>
<dbReference type="EMBL" id="ABCC02000042">
    <property type="protein sequence ID" value="EDP14047.1"/>
    <property type="molecule type" value="Genomic_DNA"/>
</dbReference>
<dbReference type="PaxDb" id="411902-CLOBOL_05654"/>
<gene>
    <name evidence="3" type="ORF">CLOBOL_05654</name>
</gene>
<dbReference type="AlphaFoldDB" id="A8S0E5"/>
<organism evidence="3 4">
    <name type="scientific">Enterocloster bolteae (strain ATCC BAA-613 / DSM 15670 / CCUG 46953 / JCM 12243 / WAL 16351)</name>
    <name type="common">Clostridium bolteae</name>
    <dbReference type="NCBI Taxonomy" id="411902"/>
    <lineage>
        <taxon>Bacteria</taxon>
        <taxon>Bacillati</taxon>
        <taxon>Bacillota</taxon>
        <taxon>Clostridia</taxon>
        <taxon>Lachnospirales</taxon>
        <taxon>Lachnospiraceae</taxon>
        <taxon>Enterocloster</taxon>
    </lineage>
</organism>
<reference evidence="3 4" key="2">
    <citation type="submission" date="2007-09" db="EMBL/GenBank/DDBJ databases">
        <title>Draft genome sequence of Clostridium bolteae (ATCC BAA-613).</title>
        <authorList>
            <person name="Sudarsanam P."/>
            <person name="Ley R."/>
            <person name="Guruge J."/>
            <person name="Turnbaugh P.J."/>
            <person name="Mahowald M."/>
            <person name="Liep D."/>
            <person name="Gordon J."/>
        </authorList>
    </citation>
    <scope>NUCLEOTIDE SEQUENCE [LARGE SCALE GENOMIC DNA]</scope>
    <source>
        <strain evidence="4">ATCC BAA-613 / DSM 15670 / CCUG 46953 / JCM 12243 / WAL 16351</strain>
    </source>
</reference>
<feature type="region of interest" description="Disordered" evidence="1">
    <location>
        <begin position="177"/>
        <end position="197"/>
    </location>
</feature>